<dbReference type="RefSeq" id="WP_214235633.1">
    <property type="nucleotide sequence ID" value="NZ_JABBFR010000002.1"/>
</dbReference>
<protein>
    <submittedName>
        <fullName evidence="3">Ribonuclease inhibitor</fullName>
    </submittedName>
</protein>
<name>A0ABS5SVA8_9GAMM</name>
<evidence type="ECO:0000313" key="4">
    <source>
        <dbReference type="Proteomes" id="UP000790096"/>
    </source>
</evidence>
<keyword evidence="4" id="KW-1185">Reference proteome</keyword>
<gene>
    <name evidence="3" type="ORF">HH682_01670</name>
</gene>
<feature type="domain" description="Barstar (barnase inhibitor)" evidence="2">
    <location>
        <begin position="1"/>
        <end position="84"/>
    </location>
</feature>
<dbReference type="Proteomes" id="UP000790096">
    <property type="component" value="Unassembled WGS sequence"/>
</dbReference>
<dbReference type="InterPro" id="IPR035905">
    <property type="entry name" value="Barstar-like_sf"/>
</dbReference>
<sequence>MFMLHFDCQHIHSRADFYHQLRRQYQASNAFGDSLDALWDWLTGEFPLPLTCYFHHLQPQQLAADQPLAAIVDLFYEAREEAPDQYHIVLEQDKAEDC</sequence>
<evidence type="ECO:0000313" key="3">
    <source>
        <dbReference type="EMBL" id="MBT0723167.1"/>
    </source>
</evidence>
<reference evidence="3 4" key="1">
    <citation type="submission" date="2020-04" db="EMBL/GenBank/DDBJ databases">
        <title>Genome sequencing of Rosenbergiella species.</title>
        <authorList>
            <person name="Alvarez-Perez S."/>
            <person name="Lievens B."/>
        </authorList>
    </citation>
    <scope>NUCLEOTIDE SEQUENCE [LARGE SCALE GENOMIC DNA]</scope>
    <source>
        <strain evidence="3 4">S61</strain>
    </source>
</reference>
<evidence type="ECO:0000259" key="2">
    <source>
        <dbReference type="Pfam" id="PF01337"/>
    </source>
</evidence>
<proteinExistence type="inferred from homology"/>
<organism evidence="3 4">
    <name type="scientific">Rosenbergiella gaditana</name>
    <dbReference type="NCBI Taxonomy" id="2726987"/>
    <lineage>
        <taxon>Bacteria</taxon>
        <taxon>Pseudomonadati</taxon>
        <taxon>Pseudomonadota</taxon>
        <taxon>Gammaproteobacteria</taxon>
        <taxon>Enterobacterales</taxon>
        <taxon>Erwiniaceae</taxon>
        <taxon>Rosenbergiella</taxon>
    </lineage>
</organism>
<comment type="similarity">
    <text evidence="1">Belongs to the barstar family.</text>
</comment>
<dbReference type="SUPFAM" id="SSF52038">
    <property type="entry name" value="Barstar-related"/>
    <property type="match status" value="1"/>
</dbReference>
<dbReference type="Gene3D" id="3.30.370.10">
    <property type="entry name" value="Barstar-like"/>
    <property type="match status" value="1"/>
</dbReference>
<comment type="caution">
    <text evidence="3">The sequence shown here is derived from an EMBL/GenBank/DDBJ whole genome shotgun (WGS) entry which is preliminary data.</text>
</comment>
<evidence type="ECO:0000256" key="1">
    <source>
        <dbReference type="ARBA" id="ARBA00006845"/>
    </source>
</evidence>
<dbReference type="InterPro" id="IPR000468">
    <property type="entry name" value="Barstar"/>
</dbReference>
<accession>A0ABS5SVA8</accession>
<dbReference type="Pfam" id="PF01337">
    <property type="entry name" value="Barstar"/>
    <property type="match status" value="1"/>
</dbReference>
<dbReference type="EMBL" id="JABBFR010000002">
    <property type="protein sequence ID" value="MBT0723167.1"/>
    <property type="molecule type" value="Genomic_DNA"/>
</dbReference>